<dbReference type="AlphaFoldDB" id="A0ABD2YCS8"/>
<gene>
    <name evidence="3" type="ORF">ACH5RR_034058</name>
</gene>
<dbReference type="Proteomes" id="UP001630127">
    <property type="component" value="Unassembled WGS sequence"/>
</dbReference>
<dbReference type="PANTHER" id="PTHR31973:SF187">
    <property type="entry name" value="MUTATOR TRANSPOSASE MUDRA PROTEIN"/>
    <property type="match status" value="1"/>
</dbReference>
<dbReference type="InterPro" id="IPR004332">
    <property type="entry name" value="Transposase_MuDR"/>
</dbReference>
<evidence type="ECO:0000259" key="2">
    <source>
        <dbReference type="Pfam" id="PF03108"/>
    </source>
</evidence>
<accession>A0ABD2YCS8</accession>
<comment type="caution">
    <text evidence="3">The sequence shown here is derived from an EMBL/GenBank/DDBJ whole genome shotgun (WGS) entry which is preliminary data.</text>
</comment>
<feature type="region of interest" description="Disordered" evidence="1">
    <location>
        <begin position="534"/>
        <end position="558"/>
    </location>
</feature>
<feature type="region of interest" description="Disordered" evidence="1">
    <location>
        <begin position="81"/>
        <end position="103"/>
    </location>
</feature>
<sequence>MSFRKPKIYALEAPKYDDIELNSGAGEIDVNVGASEIDVNGRTNERGVNSGTTEGSKEIEGGVNGGELVRVEAINEENIEDSDGILNGGTTEGGEAVKGGVNRGKTGEADVHGESFMSDANVEIHGAIEANSGEKVKDGNGTLNGHYTSEDGGSCEEKEFEAYSNFCRDEYMNYGKPPPESHVLDEKQGVAQEVASDQGAGAEFQCAGIVGSSGDEFQCACVVGSVSAKQARAQTEYEHVETDFVDPLLGDSKGWELCSHFGSFDDKEKLRYTNFRGDRYMRNPTFELGIKFANKKEFKAAIDNYSIVNGKNIYVYTRDRDRVIGKCKSPCKWFVYVLEVKALRTHDLIVKSMNHQHTNCNHCWKNKKGLASAIAELLPNLSYIFYLQHMYMNFKKRHPGKTLQNMLWSIASSSNVEMYELKMRELKDYDVEAFAWVKKALPPENWCSAFFSHHTKCDTVVKNMNNGDPHYYADPCYKRDMFMQIYGNVLHLTNGKDLWTLSDEVDLDLPIPSVQASHNSKTCKIVIEENVVRERQEGKTQDNNTAEQGKKGRRTVADGEGAKEAVISGRAVEKVAVGGGVLGKLLQVLQVVGNQLQVLGSS</sequence>
<evidence type="ECO:0000256" key="1">
    <source>
        <dbReference type="SAM" id="MobiDB-lite"/>
    </source>
</evidence>
<keyword evidence="4" id="KW-1185">Reference proteome</keyword>
<name>A0ABD2YCS8_9GENT</name>
<evidence type="ECO:0000313" key="3">
    <source>
        <dbReference type="EMBL" id="KAL3504217.1"/>
    </source>
</evidence>
<dbReference type="Pfam" id="PF03108">
    <property type="entry name" value="DBD_Tnp_Mut"/>
    <property type="match status" value="1"/>
</dbReference>
<proteinExistence type="predicted"/>
<feature type="domain" description="Transposase MuDR plant" evidence="2">
    <location>
        <begin position="286"/>
        <end position="335"/>
    </location>
</feature>
<dbReference type="EMBL" id="JBJUIK010000014">
    <property type="protein sequence ID" value="KAL3504217.1"/>
    <property type="molecule type" value="Genomic_DNA"/>
</dbReference>
<evidence type="ECO:0000313" key="4">
    <source>
        <dbReference type="Proteomes" id="UP001630127"/>
    </source>
</evidence>
<organism evidence="3 4">
    <name type="scientific">Cinchona calisaya</name>
    <dbReference type="NCBI Taxonomy" id="153742"/>
    <lineage>
        <taxon>Eukaryota</taxon>
        <taxon>Viridiplantae</taxon>
        <taxon>Streptophyta</taxon>
        <taxon>Embryophyta</taxon>
        <taxon>Tracheophyta</taxon>
        <taxon>Spermatophyta</taxon>
        <taxon>Magnoliopsida</taxon>
        <taxon>eudicotyledons</taxon>
        <taxon>Gunneridae</taxon>
        <taxon>Pentapetalae</taxon>
        <taxon>asterids</taxon>
        <taxon>lamiids</taxon>
        <taxon>Gentianales</taxon>
        <taxon>Rubiaceae</taxon>
        <taxon>Cinchonoideae</taxon>
        <taxon>Cinchoneae</taxon>
        <taxon>Cinchona</taxon>
    </lineage>
</organism>
<dbReference type="PANTHER" id="PTHR31973">
    <property type="entry name" value="POLYPROTEIN, PUTATIVE-RELATED"/>
    <property type="match status" value="1"/>
</dbReference>
<protein>
    <recommendedName>
        <fullName evidence="2">Transposase MuDR plant domain-containing protein</fullName>
    </recommendedName>
</protein>
<reference evidence="3 4" key="1">
    <citation type="submission" date="2024-11" db="EMBL/GenBank/DDBJ databases">
        <title>A near-complete genome assembly of Cinchona calisaya.</title>
        <authorList>
            <person name="Lian D.C."/>
            <person name="Zhao X.W."/>
            <person name="Wei L."/>
        </authorList>
    </citation>
    <scope>NUCLEOTIDE SEQUENCE [LARGE SCALE GENOMIC DNA]</scope>
    <source>
        <tissue evidence="3">Nenye</tissue>
    </source>
</reference>